<feature type="chain" id="PRO_5046264293" evidence="3">
    <location>
        <begin position="26"/>
        <end position="177"/>
    </location>
</feature>
<organism evidence="4 5">
    <name type="scientific">Lithohypha guttulata</name>
    <dbReference type="NCBI Taxonomy" id="1690604"/>
    <lineage>
        <taxon>Eukaryota</taxon>
        <taxon>Fungi</taxon>
        <taxon>Dikarya</taxon>
        <taxon>Ascomycota</taxon>
        <taxon>Pezizomycotina</taxon>
        <taxon>Eurotiomycetes</taxon>
        <taxon>Chaetothyriomycetidae</taxon>
        <taxon>Chaetothyriales</taxon>
        <taxon>Trichomeriaceae</taxon>
        <taxon>Lithohypha</taxon>
    </lineage>
</organism>
<protein>
    <submittedName>
        <fullName evidence="4">Uncharacterized protein</fullName>
    </submittedName>
</protein>
<reference evidence="4 5" key="1">
    <citation type="submission" date="2023-08" db="EMBL/GenBank/DDBJ databases">
        <title>Black Yeasts Isolated from many extreme environments.</title>
        <authorList>
            <person name="Coleine C."/>
            <person name="Stajich J.E."/>
            <person name="Selbmann L."/>
        </authorList>
    </citation>
    <scope>NUCLEOTIDE SEQUENCE [LARGE SCALE GENOMIC DNA]</scope>
    <source>
        <strain evidence="4 5">CCFEE 5885</strain>
    </source>
</reference>
<keyword evidence="2" id="KW-0812">Transmembrane</keyword>
<keyword evidence="3" id="KW-0732">Signal</keyword>
<dbReference type="EMBL" id="JAVRRG010000153">
    <property type="protein sequence ID" value="KAK5080236.1"/>
    <property type="molecule type" value="Genomic_DNA"/>
</dbReference>
<name>A0ABR0JZH8_9EURO</name>
<evidence type="ECO:0000313" key="4">
    <source>
        <dbReference type="EMBL" id="KAK5080236.1"/>
    </source>
</evidence>
<evidence type="ECO:0000256" key="2">
    <source>
        <dbReference type="SAM" id="Phobius"/>
    </source>
</evidence>
<proteinExistence type="predicted"/>
<sequence>MFATSIDLLGFLAFVLVFPFTVVDAGDNWYGSNLLESYASVTCLPPFVIHAFLLLAQVLQLHSATIARRATTVRCPHCKHNMQELPRSPLSYSTADDSAQPAAQLITPLTQDSLVDADDDNVTVVNMAPGQETGTCTRTPRESSSSKGAQRQRERAGSSTANETGESEGDRLIEKSE</sequence>
<feature type="transmembrane region" description="Helical" evidence="2">
    <location>
        <begin position="35"/>
        <end position="59"/>
    </location>
</feature>
<evidence type="ECO:0000256" key="1">
    <source>
        <dbReference type="SAM" id="MobiDB-lite"/>
    </source>
</evidence>
<keyword evidence="2" id="KW-0472">Membrane</keyword>
<keyword evidence="5" id="KW-1185">Reference proteome</keyword>
<evidence type="ECO:0000256" key="3">
    <source>
        <dbReference type="SAM" id="SignalP"/>
    </source>
</evidence>
<dbReference type="Proteomes" id="UP001345013">
    <property type="component" value="Unassembled WGS sequence"/>
</dbReference>
<comment type="caution">
    <text evidence="4">The sequence shown here is derived from an EMBL/GenBank/DDBJ whole genome shotgun (WGS) entry which is preliminary data.</text>
</comment>
<keyword evidence="2" id="KW-1133">Transmembrane helix</keyword>
<feature type="compositionally biased region" description="Polar residues" evidence="1">
    <location>
        <begin position="132"/>
        <end position="149"/>
    </location>
</feature>
<accession>A0ABR0JZH8</accession>
<evidence type="ECO:0000313" key="5">
    <source>
        <dbReference type="Proteomes" id="UP001345013"/>
    </source>
</evidence>
<feature type="compositionally biased region" description="Basic and acidic residues" evidence="1">
    <location>
        <begin position="168"/>
        <end position="177"/>
    </location>
</feature>
<feature type="signal peptide" evidence="3">
    <location>
        <begin position="1"/>
        <end position="25"/>
    </location>
</feature>
<gene>
    <name evidence="4" type="ORF">LTR24_008589</name>
</gene>
<feature type="region of interest" description="Disordered" evidence="1">
    <location>
        <begin position="127"/>
        <end position="177"/>
    </location>
</feature>